<dbReference type="InterPro" id="IPR050448">
    <property type="entry name" value="OpgB/LTA_synthase_biosynth"/>
</dbReference>
<dbReference type="RefSeq" id="WP_272207508.1">
    <property type="nucleotide sequence ID" value="NZ_JAQONC010000005.1"/>
</dbReference>
<dbReference type="AlphaFoldDB" id="A0AAJ1HMM0"/>
<dbReference type="SUPFAM" id="SSF53649">
    <property type="entry name" value="Alkaline phosphatase-like"/>
    <property type="match status" value="1"/>
</dbReference>
<feature type="transmembrane region" description="Helical" evidence="7">
    <location>
        <begin position="515"/>
        <end position="534"/>
    </location>
</feature>
<evidence type="ECO:0000256" key="6">
    <source>
        <dbReference type="ARBA" id="ARBA00023136"/>
    </source>
</evidence>
<evidence type="ECO:0000256" key="2">
    <source>
        <dbReference type="ARBA" id="ARBA00004936"/>
    </source>
</evidence>
<comment type="pathway">
    <text evidence="2">Cell wall biogenesis; lipoteichoic acid biosynthesis.</text>
</comment>
<dbReference type="Pfam" id="PF00884">
    <property type="entry name" value="Sulfatase"/>
    <property type="match status" value="1"/>
</dbReference>
<dbReference type="Gene3D" id="3.40.720.10">
    <property type="entry name" value="Alkaline Phosphatase, subunit A"/>
    <property type="match status" value="1"/>
</dbReference>
<keyword evidence="6 7" id="KW-0472">Membrane</keyword>
<dbReference type="Proteomes" id="UP001218021">
    <property type="component" value="Unassembled WGS sequence"/>
</dbReference>
<feature type="transmembrane region" description="Helical" evidence="7">
    <location>
        <begin position="368"/>
        <end position="389"/>
    </location>
</feature>
<sequence>MSRTLRRTLIGLASILLVMNLWMWDGRLPFVGYQENNAHLMILQLIHVVLIVSELLILMLLGKMMTRLRLAKVRVVSSWLLMVTIGILAVLLDLFWKKNFQFSSLLDAVMPITRNAMPLATAFVLGGVSSRWLADLKLNQRMALILAILLLFLTMTVYNRDLWGLGSGNTILSTLLILSLGALTAEWRPQSKRRLLLAAGGLLVATGVMAMIMPKISIMLHNDMSTASRIASLNNFCLIIVALLLSLALSMPGRLADEVESVVSDRHNEAYWITLGTVAIAQQPLLEQHFIGLAAGHFENLIAKMGLLLASAVIVIIAGGLLRWVGKWLLERTGLMRRLNNWVATLPTSLGQCWPWLKQWWQRNWSTVLLWGSCYVLAVASFLLMNSSWRLEPNADASYNLLIYTVFACQNMLLLTTILYGLIAKTLQALFNRYWAALGTTTALVMLMIVANRIKIAARNEPILPSEVRMYQAYGSLFKMVKGWIWVVAAIAVLLLVMIVVRLEKRYPVAKIKLPAKIVWLVVTVMAFGSSLFWNHQGSAVNAFMTGMGDQAMFYNQLTGARINGPLIQFMNNLDVKVMNQPNGYSKAKMVAIAKRYQKEARRINQTRQNDLAKQNIIFNLSESFSDPRRVPGIKLAHDPMPNIERLKKNNTSGLMISSGYGGGTANMEYMTLTGLALCNFSPTLPTPYTQLVPFQNQAWSINQLFKTSMAIHPYVGVFYSRIAVYQKFGFDRFMYLGSKYSIKHQSQIGRSQYLSDATSYANTLDQLKRGGNGLFVNLVTMQNHFPYDQHYYDGADYYHASAKNGTSTDQVEQFAMGVHYTDQAVAKFIKQIDRLNKPVTVVFYGDHLPGIYQNDMAKDGLKMHETDYFIYSNRAARKQGAKNLTKSTGYVVPNDFIAMAAAQTNSKVTPYLALLTDVWQKLPAAAMDTSQSTTNTYNSTAQFINQQGKVVAKAKLTKKQRQLWHDYQLVQYDLTTGHQYLLKNGMMK</sequence>
<protein>
    <submittedName>
        <fullName evidence="9">LTA synthase family protein</fullName>
    </submittedName>
</protein>
<dbReference type="InterPro" id="IPR000917">
    <property type="entry name" value="Sulfatase_N"/>
</dbReference>
<keyword evidence="4 7" id="KW-0812">Transmembrane</keyword>
<comment type="subcellular location">
    <subcellularLocation>
        <location evidence="1">Cell membrane</location>
        <topology evidence="1">Multi-pass membrane protein</topology>
    </subcellularLocation>
</comment>
<feature type="transmembrane region" description="Helical" evidence="7">
    <location>
        <begin position="195"/>
        <end position="218"/>
    </location>
</feature>
<feature type="transmembrane region" description="Helical" evidence="7">
    <location>
        <begin position="306"/>
        <end position="330"/>
    </location>
</feature>
<feature type="transmembrane region" description="Helical" evidence="7">
    <location>
        <begin position="7"/>
        <end position="24"/>
    </location>
</feature>
<accession>A0AAJ1HMM0</accession>
<feature type="transmembrane region" description="Helical" evidence="7">
    <location>
        <begin position="141"/>
        <end position="158"/>
    </location>
</feature>
<evidence type="ECO:0000256" key="1">
    <source>
        <dbReference type="ARBA" id="ARBA00004651"/>
    </source>
</evidence>
<reference evidence="9" key="1">
    <citation type="submission" date="2023-01" db="EMBL/GenBank/DDBJ databases">
        <title>Genome analysis of 13 Lactobacillus isolated from gut of wild boar.</title>
        <authorList>
            <person name="Papp P."/>
            <person name="Libisch B."/>
            <person name="Nagy T."/>
            <person name="Olasz F."/>
        </authorList>
    </citation>
    <scope>NUCLEOTIDE SEQUENCE</scope>
    <source>
        <strain evidence="9">F108</strain>
    </source>
</reference>
<gene>
    <name evidence="9" type="ORF">PO158_00915</name>
</gene>
<dbReference type="GO" id="GO:0005886">
    <property type="term" value="C:plasma membrane"/>
    <property type="evidence" value="ECO:0007669"/>
    <property type="project" value="UniProtKB-SubCell"/>
</dbReference>
<evidence type="ECO:0000256" key="4">
    <source>
        <dbReference type="ARBA" id="ARBA00022692"/>
    </source>
</evidence>
<feature type="transmembrane region" description="Helical" evidence="7">
    <location>
        <begin position="164"/>
        <end position="183"/>
    </location>
</feature>
<comment type="caution">
    <text evidence="9">The sequence shown here is derived from an EMBL/GenBank/DDBJ whole genome shotgun (WGS) entry which is preliminary data.</text>
</comment>
<keyword evidence="3" id="KW-1003">Cell membrane</keyword>
<feature type="transmembrane region" description="Helical" evidence="7">
    <location>
        <begin position="270"/>
        <end position="286"/>
    </location>
</feature>
<keyword evidence="5 7" id="KW-1133">Transmembrane helix</keyword>
<feature type="transmembrane region" description="Helical" evidence="7">
    <location>
        <begin position="116"/>
        <end position="134"/>
    </location>
</feature>
<feature type="domain" description="Sulfatase N-terminal" evidence="8">
    <location>
        <begin position="615"/>
        <end position="903"/>
    </location>
</feature>
<evidence type="ECO:0000256" key="5">
    <source>
        <dbReference type="ARBA" id="ARBA00022989"/>
    </source>
</evidence>
<organism evidence="9 10">
    <name type="scientific">Limosilactobacillus mucosae</name>
    <name type="common">Lactobacillus mucosae</name>
    <dbReference type="NCBI Taxonomy" id="97478"/>
    <lineage>
        <taxon>Bacteria</taxon>
        <taxon>Bacillati</taxon>
        <taxon>Bacillota</taxon>
        <taxon>Bacilli</taxon>
        <taxon>Lactobacillales</taxon>
        <taxon>Lactobacillaceae</taxon>
        <taxon>Limosilactobacillus</taxon>
    </lineage>
</organism>
<feature type="transmembrane region" description="Helical" evidence="7">
    <location>
        <begin position="39"/>
        <end position="61"/>
    </location>
</feature>
<evidence type="ECO:0000256" key="7">
    <source>
        <dbReference type="SAM" id="Phobius"/>
    </source>
</evidence>
<name>A0AAJ1HMM0_LIMMU</name>
<feature type="transmembrane region" description="Helical" evidence="7">
    <location>
        <begin position="401"/>
        <end position="422"/>
    </location>
</feature>
<evidence type="ECO:0000313" key="10">
    <source>
        <dbReference type="Proteomes" id="UP001218021"/>
    </source>
</evidence>
<dbReference type="PANTHER" id="PTHR47371:SF3">
    <property type="entry name" value="PHOSPHOGLYCEROL TRANSFERASE I"/>
    <property type="match status" value="1"/>
</dbReference>
<proteinExistence type="predicted"/>
<evidence type="ECO:0000259" key="8">
    <source>
        <dbReference type="Pfam" id="PF00884"/>
    </source>
</evidence>
<feature type="transmembrane region" description="Helical" evidence="7">
    <location>
        <begin position="434"/>
        <end position="454"/>
    </location>
</feature>
<dbReference type="EMBL" id="JAQOND010000004">
    <property type="protein sequence ID" value="MDC2826863.1"/>
    <property type="molecule type" value="Genomic_DNA"/>
</dbReference>
<dbReference type="CDD" id="cd16015">
    <property type="entry name" value="LTA_synthase"/>
    <property type="match status" value="1"/>
</dbReference>
<evidence type="ECO:0000313" key="9">
    <source>
        <dbReference type="EMBL" id="MDC2826863.1"/>
    </source>
</evidence>
<dbReference type="InterPro" id="IPR017850">
    <property type="entry name" value="Alkaline_phosphatase_core_sf"/>
</dbReference>
<dbReference type="PANTHER" id="PTHR47371">
    <property type="entry name" value="LIPOTEICHOIC ACID SYNTHASE"/>
    <property type="match status" value="1"/>
</dbReference>
<evidence type="ECO:0000256" key="3">
    <source>
        <dbReference type="ARBA" id="ARBA00022475"/>
    </source>
</evidence>
<feature type="transmembrane region" description="Helical" evidence="7">
    <location>
        <begin position="73"/>
        <end position="96"/>
    </location>
</feature>
<feature type="transmembrane region" description="Helical" evidence="7">
    <location>
        <begin position="484"/>
        <end position="503"/>
    </location>
</feature>
<feature type="transmembrane region" description="Helical" evidence="7">
    <location>
        <begin position="230"/>
        <end position="249"/>
    </location>
</feature>